<evidence type="ECO:0000313" key="3">
    <source>
        <dbReference type="Proteomes" id="UP000247117"/>
    </source>
</evidence>
<evidence type="ECO:0000313" key="4">
    <source>
        <dbReference type="Proteomes" id="UP001291306"/>
    </source>
</evidence>
<evidence type="ECO:0000313" key="2">
    <source>
        <dbReference type="EMBL" id="PWX37189.1"/>
    </source>
</evidence>
<organism evidence="1 4">
    <name type="scientific">Clostridium perfringens</name>
    <dbReference type="NCBI Taxonomy" id="1502"/>
    <lineage>
        <taxon>Bacteria</taxon>
        <taxon>Bacillati</taxon>
        <taxon>Bacillota</taxon>
        <taxon>Clostridia</taxon>
        <taxon>Eubacteriales</taxon>
        <taxon>Clostridiaceae</taxon>
        <taxon>Clostridium</taxon>
    </lineage>
</organism>
<dbReference type="RefSeq" id="WP_110027532.1">
    <property type="nucleotide sequence ID" value="NZ_JAALME010000121.1"/>
</dbReference>
<dbReference type="Proteomes" id="UP001291306">
    <property type="component" value="Unassembled WGS sequence"/>
</dbReference>
<dbReference type="EMBL" id="PJTB01000006">
    <property type="protein sequence ID" value="PWX37189.1"/>
    <property type="molecule type" value="Genomic_DNA"/>
</dbReference>
<dbReference type="AlphaFoldDB" id="A0AAW9IDF6"/>
<evidence type="ECO:0000313" key="1">
    <source>
        <dbReference type="EMBL" id="MDZ4998847.1"/>
    </source>
</evidence>
<reference evidence="2 3" key="1">
    <citation type="journal article" date="2018" name="BMC Genomics">
        <title>Whole genome analysis reveals the diversity and evolutionary relationships between necrotic enteritis-causing strains of Clostridium perfringens.</title>
        <authorList>
            <person name="Lacey J.A."/>
            <person name="Allnutt T.R."/>
            <person name="Vezina B."/>
            <person name="Van T.T.H."/>
            <person name="Stent T."/>
            <person name="Han X."/>
            <person name="Rood J.I."/>
            <person name="Wade B."/>
            <person name="Keyburn A.L."/>
            <person name="Seeman T."/>
            <person name="Chen H."/>
            <person name="Haring V."/>
            <person name="Johanesen P.A."/>
            <person name="Lyras D."/>
            <person name="Moore R.J."/>
        </authorList>
    </citation>
    <scope>NUCLEOTIDE SEQUENCE [LARGE SCALE GENOMIC DNA]</scope>
    <source>
        <strain evidence="2 3">EUR-NE15</strain>
    </source>
</reference>
<proteinExistence type="predicted"/>
<dbReference type="Proteomes" id="UP000247117">
    <property type="component" value="Unassembled WGS sequence"/>
</dbReference>
<reference evidence="1" key="2">
    <citation type="submission" date="2019-11" db="EMBL/GenBank/DDBJ databases">
        <title>Characterization of Clostridium perfringens isolates from swine manure treated agricultural soils.</title>
        <authorList>
            <person name="Wushke S.T."/>
        </authorList>
    </citation>
    <scope>NUCLEOTIDE SEQUENCE</scope>
    <source>
        <strain evidence="1">X26</strain>
    </source>
</reference>
<protein>
    <submittedName>
        <fullName evidence="1">Uncharacterized protein</fullName>
    </submittedName>
</protein>
<comment type="caution">
    <text evidence="1">The sequence shown here is derived from an EMBL/GenBank/DDBJ whole genome shotgun (WGS) entry which is preliminary data.</text>
</comment>
<gene>
    <name evidence="2" type="ORF">CYK91_13605</name>
    <name evidence="1" type="ORF">GNF79_06980</name>
</gene>
<dbReference type="EMBL" id="WNVC01000018">
    <property type="protein sequence ID" value="MDZ4998847.1"/>
    <property type="molecule type" value="Genomic_DNA"/>
</dbReference>
<sequence length="129" mass="14922">MEDLKEICREEELQEFHSSVGYNLAEQRNDLELLVTESERKYFLFLCRTIPNITNIDIISICNLACLLATLKKLNEFMSKCDENIELYLKLLSKRNETVTKIDLILKSYGLTGTTKGKIFITYDGEEGE</sequence>
<name>A0AAW9IDF6_CLOPF</name>
<accession>A0AAW9IDF6</accession>